<feature type="transmembrane region" description="Helical" evidence="1">
    <location>
        <begin position="46"/>
        <end position="71"/>
    </location>
</feature>
<dbReference type="Proteomes" id="UP000199087">
    <property type="component" value="Unassembled WGS sequence"/>
</dbReference>
<name>A0A0U1NQD2_9BACI</name>
<accession>A0A0U1NQD2</accession>
<keyword evidence="1" id="KW-0812">Transmembrane</keyword>
<feature type="transmembrane region" description="Helical" evidence="1">
    <location>
        <begin position="6"/>
        <end position="26"/>
    </location>
</feature>
<feature type="transmembrane region" description="Helical" evidence="1">
    <location>
        <begin position="77"/>
        <end position="97"/>
    </location>
</feature>
<feature type="transmembrane region" description="Helical" evidence="1">
    <location>
        <begin position="143"/>
        <end position="169"/>
    </location>
</feature>
<evidence type="ECO:0000256" key="1">
    <source>
        <dbReference type="SAM" id="Phobius"/>
    </source>
</evidence>
<dbReference type="AlphaFoldDB" id="A0A0U1NQD2"/>
<organism evidence="2 3">
    <name type="scientific">Neobacillus massiliamazoniensis</name>
    <dbReference type="NCBI Taxonomy" id="1499688"/>
    <lineage>
        <taxon>Bacteria</taxon>
        <taxon>Bacillati</taxon>
        <taxon>Bacillota</taxon>
        <taxon>Bacilli</taxon>
        <taxon>Bacillales</taxon>
        <taxon>Bacillaceae</taxon>
        <taxon>Neobacillus</taxon>
    </lineage>
</organism>
<keyword evidence="3" id="KW-1185">Reference proteome</keyword>
<evidence type="ECO:0000313" key="2">
    <source>
        <dbReference type="EMBL" id="CRK80251.1"/>
    </source>
</evidence>
<sequence>MSLILLIGLLGIFLVLLFKNPIIGLIGENNNLIIKLRNAKWFQNPWFSGAFLFVINAVLFFLTVLVLYVLMYFFIPFVHLIVMFIAVIGSIFTWIIINRAWQGTKRNRLKMGAIGSGFYLFLTLIFVYRLVTLKPSYPGDDTFMGAIGLFFSIIVTVVAFVTCLFITGFTRKNLL</sequence>
<dbReference type="STRING" id="1499688.BN000_00132"/>
<feature type="transmembrane region" description="Helical" evidence="1">
    <location>
        <begin position="109"/>
        <end position="131"/>
    </location>
</feature>
<reference evidence="3" key="1">
    <citation type="submission" date="2015-05" db="EMBL/GenBank/DDBJ databases">
        <authorList>
            <person name="Urmite Genomes"/>
        </authorList>
    </citation>
    <scope>NUCLEOTIDE SEQUENCE [LARGE SCALE GENOMIC DNA]</scope>
    <source>
        <strain evidence="3">LF1</strain>
    </source>
</reference>
<keyword evidence="1" id="KW-1133">Transmembrane helix</keyword>
<protein>
    <submittedName>
        <fullName evidence="2">Uncharacterized protein</fullName>
    </submittedName>
</protein>
<dbReference type="RefSeq" id="WP_342666623.1">
    <property type="nucleotide sequence ID" value="NZ_CVRB01000001.1"/>
</dbReference>
<gene>
    <name evidence="2" type="ORF">BN000_00132</name>
</gene>
<proteinExistence type="predicted"/>
<evidence type="ECO:0000313" key="3">
    <source>
        <dbReference type="Proteomes" id="UP000199087"/>
    </source>
</evidence>
<keyword evidence="1" id="KW-0472">Membrane</keyword>
<dbReference type="EMBL" id="CVRB01000001">
    <property type="protein sequence ID" value="CRK80251.1"/>
    <property type="molecule type" value="Genomic_DNA"/>
</dbReference>